<feature type="transmembrane region" description="Helical" evidence="8">
    <location>
        <begin position="541"/>
        <end position="560"/>
    </location>
</feature>
<feature type="transmembrane region" description="Helical" evidence="8">
    <location>
        <begin position="467"/>
        <end position="487"/>
    </location>
</feature>
<keyword evidence="11" id="KW-1185">Reference proteome</keyword>
<feature type="transmembrane region" description="Helical" evidence="8">
    <location>
        <begin position="12"/>
        <end position="32"/>
    </location>
</feature>
<dbReference type="GO" id="GO:0005975">
    <property type="term" value="P:carbohydrate metabolic process"/>
    <property type="evidence" value="ECO:0007669"/>
    <property type="project" value="UniProtKB-ARBA"/>
</dbReference>
<evidence type="ECO:0000256" key="8">
    <source>
        <dbReference type="SAM" id="Phobius"/>
    </source>
</evidence>
<keyword evidence="6 8" id="KW-0472">Membrane</keyword>
<comment type="similarity">
    <text evidence="2">Belongs to the PC-esterase family. CASD1 subfamily.</text>
</comment>
<dbReference type="GO" id="GO:0016020">
    <property type="term" value="C:membrane"/>
    <property type="evidence" value="ECO:0007669"/>
    <property type="project" value="UniProtKB-SubCell"/>
</dbReference>
<evidence type="ECO:0000256" key="3">
    <source>
        <dbReference type="ARBA" id="ARBA00022679"/>
    </source>
</evidence>
<evidence type="ECO:0000256" key="6">
    <source>
        <dbReference type="ARBA" id="ARBA00023136"/>
    </source>
</evidence>
<dbReference type="EMBL" id="KZ303585">
    <property type="protein sequence ID" value="PIA12710.1"/>
    <property type="molecule type" value="Genomic_DNA"/>
</dbReference>
<feature type="transmembrane region" description="Helical" evidence="8">
    <location>
        <begin position="603"/>
        <end position="622"/>
    </location>
</feature>
<dbReference type="AlphaFoldDB" id="A0A2G5B127"/>
<keyword evidence="7" id="KW-0325">Glycoprotein</keyword>
<evidence type="ECO:0000259" key="9">
    <source>
        <dbReference type="Pfam" id="PF07779"/>
    </source>
</evidence>
<dbReference type="PANTHER" id="PTHR13533:SF1">
    <property type="entry name" value="N-ACETYLNEURAMINATE 9-O-ACETYLTRANSFERASE"/>
    <property type="match status" value="1"/>
</dbReference>
<keyword evidence="4 8" id="KW-0812">Transmembrane</keyword>
<comment type="subcellular location">
    <subcellularLocation>
        <location evidence="1">Membrane</location>
        <topology evidence="1">Multi-pass membrane protein</topology>
    </subcellularLocation>
</comment>
<feature type="transmembrane region" description="Helical" evidence="8">
    <location>
        <begin position="385"/>
        <end position="404"/>
    </location>
</feature>
<dbReference type="GO" id="GO:0005794">
    <property type="term" value="C:Golgi apparatus"/>
    <property type="evidence" value="ECO:0007669"/>
    <property type="project" value="UniProtKB-ARBA"/>
</dbReference>
<dbReference type="Pfam" id="PF07779">
    <property type="entry name" value="Cas1_AcylT"/>
    <property type="match status" value="1"/>
</dbReference>
<evidence type="ECO:0000256" key="7">
    <source>
        <dbReference type="ARBA" id="ARBA00023180"/>
    </source>
</evidence>
<feature type="transmembrane region" description="Helical" evidence="8">
    <location>
        <begin position="438"/>
        <end position="455"/>
    </location>
</feature>
<keyword evidence="3" id="KW-0808">Transferase</keyword>
<feature type="transmembrane region" description="Helical" evidence="8">
    <location>
        <begin position="248"/>
        <end position="269"/>
    </location>
</feature>
<feature type="domain" description="Cas1p 10 TM acyl transferase" evidence="9">
    <location>
        <begin position="233"/>
        <end position="670"/>
    </location>
</feature>
<feature type="transmembrane region" description="Helical" evidence="8">
    <location>
        <begin position="572"/>
        <end position="591"/>
    </location>
</feature>
<dbReference type="GO" id="GO:0016740">
    <property type="term" value="F:transferase activity"/>
    <property type="evidence" value="ECO:0007669"/>
    <property type="project" value="UniProtKB-KW"/>
</dbReference>
<feature type="transmembrane region" description="Helical" evidence="8">
    <location>
        <begin position="416"/>
        <end position="432"/>
    </location>
</feature>
<organism evidence="10 11">
    <name type="scientific">Coemansia reversa (strain ATCC 12441 / NRRL 1564)</name>
    <dbReference type="NCBI Taxonomy" id="763665"/>
    <lineage>
        <taxon>Eukaryota</taxon>
        <taxon>Fungi</taxon>
        <taxon>Fungi incertae sedis</taxon>
        <taxon>Zoopagomycota</taxon>
        <taxon>Kickxellomycotina</taxon>
        <taxon>Kickxellomycetes</taxon>
        <taxon>Kickxellales</taxon>
        <taxon>Kickxellaceae</taxon>
        <taxon>Coemansia</taxon>
    </lineage>
</organism>
<evidence type="ECO:0000313" key="10">
    <source>
        <dbReference type="EMBL" id="PIA12710.1"/>
    </source>
</evidence>
<protein>
    <submittedName>
        <fullName evidence="10">Cas1p-domain-containing protein</fullName>
    </submittedName>
</protein>
<feature type="transmembrane region" description="Helical" evidence="8">
    <location>
        <begin position="319"/>
        <end position="338"/>
    </location>
</feature>
<feature type="transmembrane region" description="Helical" evidence="8">
    <location>
        <begin position="642"/>
        <end position="668"/>
    </location>
</feature>
<sequence length="745" mass="84738">MLEKLRDKFTLRLAATVAVSVAIVLGLARFTASSQKEAENVSKKHADIAFHWPPDFEDGGALAAQFVWDPLLNGTTTRQVLAGAYNQTLQQPALVVFGSGAWYLRYGEETGGVDAWRRTMDVVSQSIEASKRPKGWLIANHVYVAPVARVVPTKLSDPRRNTLTPEAITTMNSYMRLSQIPLFNAWDAMLIGQQQQTEDGLHYSAALEKRAINVLLNRVCNQITVSNNIPPFRTTCCFAYPPPRWPQITIALFVIMIIPGLIIIKNRLILDPTPLKSDWFVSYTPSMDVLWNMIQFGSILLVMYVCDRTPLFDKIHKHFVGWVFALLLFSTIAVPSALSVQVDSQSTFLSRAQTDEWKGWMQLIILAYHVTNASGISGIYNPVRVLVAMYLFMTGYGHCAFFMAKADFGLKRLTAVLLRTNVLAVSLAYVMGSSYMDYYFAPLSSAWVLIVWLTMRVMPSTNRQLGMLLLKIIVSASIVFTINRLHLWPFSLLLRLGVRWVQREWEFRFGTDIFIVYIGMIVAAIVRLHGQNLQNHPRWPLVYRWSILCSILAIFGYFWFELTRKDKFAYNYWHPYISFIPILGFVVLRNASASLRARSSRAMIFIGRISLELFIAQYHLFLAADTKAVLILLHPRWWLSNLLFVSLIFVGMCQLLATTSAVICNWLMSPITSDKQNTLQNPTDIPMSEILNSRPAALDRLASDPPATTRLVNWFINFASLLDNLAIRWFLGLATLLYLNNKYYF</sequence>
<proteinExistence type="inferred from homology"/>
<feature type="transmembrane region" description="Helical" evidence="8">
    <location>
        <begin position="507"/>
        <end position="529"/>
    </location>
</feature>
<dbReference type="Proteomes" id="UP000242474">
    <property type="component" value="Unassembled WGS sequence"/>
</dbReference>
<evidence type="ECO:0000256" key="5">
    <source>
        <dbReference type="ARBA" id="ARBA00022989"/>
    </source>
</evidence>
<dbReference type="OrthoDB" id="1932925at2759"/>
<evidence type="ECO:0000256" key="4">
    <source>
        <dbReference type="ARBA" id="ARBA00022692"/>
    </source>
</evidence>
<accession>A0A2G5B127</accession>
<evidence type="ECO:0000256" key="1">
    <source>
        <dbReference type="ARBA" id="ARBA00004141"/>
    </source>
</evidence>
<feature type="transmembrane region" description="Helical" evidence="8">
    <location>
        <begin position="289"/>
        <end position="307"/>
    </location>
</feature>
<evidence type="ECO:0000313" key="11">
    <source>
        <dbReference type="Proteomes" id="UP000242474"/>
    </source>
</evidence>
<dbReference type="InterPro" id="IPR012419">
    <property type="entry name" value="Cas1_AcylTrans_dom"/>
</dbReference>
<name>A0A2G5B127_COERN</name>
<gene>
    <name evidence="10" type="ORF">COEREDRAFT_104466</name>
</gene>
<keyword evidence="5 8" id="KW-1133">Transmembrane helix</keyword>
<dbReference type="PANTHER" id="PTHR13533">
    <property type="entry name" value="N-ACETYLNEURAMINATE 9-O-ACETYLTRANSFERASE"/>
    <property type="match status" value="1"/>
</dbReference>
<evidence type="ECO:0000256" key="2">
    <source>
        <dbReference type="ARBA" id="ARBA00010666"/>
    </source>
</evidence>
<reference evidence="10 11" key="1">
    <citation type="journal article" date="2015" name="Genome Biol. Evol.">
        <title>Phylogenomic analyses indicate that early fungi evolved digesting cell walls of algal ancestors of land plants.</title>
        <authorList>
            <person name="Chang Y."/>
            <person name="Wang S."/>
            <person name="Sekimoto S."/>
            <person name="Aerts A.L."/>
            <person name="Choi C."/>
            <person name="Clum A."/>
            <person name="LaButti K.M."/>
            <person name="Lindquist E.A."/>
            <person name="Yee Ngan C."/>
            <person name="Ohm R.A."/>
            <person name="Salamov A.A."/>
            <person name="Grigoriev I.V."/>
            <person name="Spatafora J.W."/>
            <person name="Berbee M.L."/>
        </authorList>
    </citation>
    <scope>NUCLEOTIDE SEQUENCE [LARGE SCALE GENOMIC DNA]</scope>
    <source>
        <strain evidence="10 11">NRRL 1564</strain>
    </source>
</reference>